<dbReference type="PANTHER" id="PTHR15114">
    <property type="entry name" value="REPLICATION PROTEIN A3"/>
    <property type="match status" value="1"/>
</dbReference>
<comment type="similarity">
    <text evidence="2">Belongs to the replication factor A protein 3 family.</text>
</comment>
<dbReference type="GO" id="GO:0005662">
    <property type="term" value="C:DNA replication factor A complex"/>
    <property type="evidence" value="ECO:0007669"/>
    <property type="project" value="TreeGrafter"/>
</dbReference>
<protein>
    <recommendedName>
        <fullName evidence="6">Replication protein A3</fullName>
    </recommendedName>
</protein>
<dbReference type="GO" id="GO:0003697">
    <property type="term" value="F:single-stranded DNA binding"/>
    <property type="evidence" value="ECO:0007669"/>
    <property type="project" value="TreeGrafter"/>
</dbReference>
<dbReference type="FunFam" id="2.40.50.140:FF:000395">
    <property type="entry name" value="Replication protein A3"/>
    <property type="match status" value="1"/>
</dbReference>
<dbReference type="InterPro" id="IPR012340">
    <property type="entry name" value="NA-bd_OB-fold"/>
</dbReference>
<evidence type="ECO:0008006" key="6">
    <source>
        <dbReference type="Google" id="ProtNLM"/>
    </source>
</evidence>
<dbReference type="Gene3D" id="2.40.50.140">
    <property type="entry name" value="Nucleic acid-binding proteins"/>
    <property type="match status" value="1"/>
</dbReference>
<evidence type="ECO:0000313" key="4">
    <source>
        <dbReference type="EMBL" id="KAF3833479.1"/>
    </source>
</evidence>
<evidence type="ECO:0000256" key="3">
    <source>
        <dbReference type="ARBA" id="ARBA00023242"/>
    </source>
</evidence>
<evidence type="ECO:0000256" key="2">
    <source>
        <dbReference type="ARBA" id="ARBA00009761"/>
    </source>
</evidence>
<dbReference type="GO" id="GO:0035861">
    <property type="term" value="C:site of double-strand break"/>
    <property type="evidence" value="ECO:0007669"/>
    <property type="project" value="TreeGrafter"/>
</dbReference>
<dbReference type="GO" id="GO:0003684">
    <property type="term" value="F:damaged DNA binding"/>
    <property type="evidence" value="ECO:0007669"/>
    <property type="project" value="TreeGrafter"/>
</dbReference>
<dbReference type="GO" id="GO:0006284">
    <property type="term" value="P:base-excision repair"/>
    <property type="evidence" value="ECO:0007669"/>
    <property type="project" value="TreeGrafter"/>
</dbReference>
<dbReference type="GO" id="GO:0006260">
    <property type="term" value="P:DNA replication"/>
    <property type="evidence" value="ECO:0007669"/>
    <property type="project" value="InterPro"/>
</dbReference>
<name>A0A7J5X9Z0_DISMA</name>
<dbReference type="AlphaFoldDB" id="A0A7J5X9Z0"/>
<comment type="caution">
    <text evidence="4">The sequence shown here is derived from an EMBL/GenBank/DDBJ whole genome shotgun (WGS) entry which is preliminary data.</text>
</comment>
<dbReference type="GO" id="GO:0000724">
    <property type="term" value="P:double-strand break repair via homologous recombination"/>
    <property type="evidence" value="ECO:0007669"/>
    <property type="project" value="TreeGrafter"/>
</dbReference>
<dbReference type="InterPro" id="IPR013970">
    <property type="entry name" value="Rfa2"/>
</dbReference>
<dbReference type="Proteomes" id="UP000518266">
    <property type="component" value="Unassembled WGS sequence"/>
</dbReference>
<gene>
    <name evidence="4" type="ORF">F7725_024683</name>
</gene>
<dbReference type="SUPFAM" id="SSF50249">
    <property type="entry name" value="Nucleic acid-binding proteins"/>
    <property type="match status" value="1"/>
</dbReference>
<evidence type="ECO:0000313" key="5">
    <source>
        <dbReference type="Proteomes" id="UP000518266"/>
    </source>
</evidence>
<evidence type="ECO:0000256" key="1">
    <source>
        <dbReference type="ARBA" id="ARBA00004123"/>
    </source>
</evidence>
<proteinExistence type="inferred from homology"/>
<dbReference type="GO" id="GO:0006298">
    <property type="term" value="P:mismatch repair"/>
    <property type="evidence" value="ECO:0007669"/>
    <property type="project" value="TreeGrafter"/>
</dbReference>
<comment type="subcellular location">
    <subcellularLocation>
        <location evidence="1">Nucleus</location>
    </subcellularLocation>
</comment>
<dbReference type="GO" id="GO:0006289">
    <property type="term" value="P:nucleotide-excision repair"/>
    <property type="evidence" value="ECO:0007669"/>
    <property type="project" value="TreeGrafter"/>
</dbReference>
<reference evidence="4 5" key="1">
    <citation type="submission" date="2020-03" db="EMBL/GenBank/DDBJ databases">
        <title>Dissostichus mawsoni Genome sequencing and assembly.</title>
        <authorList>
            <person name="Park H."/>
        </authorList>
    </citation>
    <scope>NUCLEOTIDE SEQUENCE [LARGE SCALE GENOMIC DNA]</scope>
    <source>
        <strain evidence="4">DM0001</strain>
        <tissue evidence="4">Muscle</tissue>
    </source>
</reference>
<dbReference type="Pfam" id="PF08661">
    <property type="entry name" value="Rep_fac-A_3"/>
    <property type="match status" value="1"/>
</dbReference>
<keyword evidence="3" id="KW-0539">Nucleus</keyword>
<dbReference type="PANTHER" id="PTHR15114:SF1">
    <property type="entry name" value="REPLICATION PROTEIN A 14 KDA SUBUNIT"/>
    <property type="match status" value="1"/>
</dbReference>
<keyword evidence="5" id="KW-1185">Reference proteome</keyword>
<dbReference type="EMBL" id="JAAKFY010000026">
    <property type="protein sequence ID" value="KAF3833479.1"/>
    <property type="molecule type" value="Genomic_DNA"/>
</dbReference>
<dbReference type="OrthoDB" id="188186at2759"/>
<accession>A0A7J5X9Z0</accession>
<organism evidence="4 5">
    <name type="scientific">Dissostichus mawsoni</name>
    <name type="common">Antarctic cod</name>
    <dbReference type="NCBI Taxonomy" id="36200"/>
    <lineage>
        <taxon>Eukaryota</taxon>
        <taxon>Metazoa</taxon>
        <taxon>Chordata</taxon>
        <taxon>Craniata</taxon>
        <taxon>Vertebrata</taxon>
        <taxon>Euteleostomi</taxon>
        <taxon>Actinopterygii</taxon>
        <taxon>Neopterygii</taxon>
        <taxon>Teleostei</taxon>
        <taxon>Neoteleostei</taxon>
        <taxon>Acanthomorphata</taxon>
        <taxon>Eupercaria</taxon>
        <taxon>Perciformes</taxon>
        <taxon>Notothenioidei</taxon>
        <taxon>Nototheniidae</taxon>
        <taxon>Dissostichus</taxon>
    </lineage>
</organism>
<sequence length="115" mass="12747">MDVSLKLNMEVSLKLNMEVSLKLNMEVHPSGKTFTVCDGEGKTATVELNDPLDEELSGVVEVIGMVSNKGVIMATTYNLLREDKGVPFDLELYTEALKVIHDFPQHYPFQMALSG</sequence>